<dbReference type="EMBL" id="QTJU01000003">
    <property type="protein sequence ID" value="RFM28024.1"/>
    <property type="molecule type" value="Genomic_DNA"/>
</dbReference>
<evidence type="ECO:0000313" key="1">
    <source>
        <dbReference type="EMBL" id="RFM28024.1"/>
    </source>
</evidence>
<proteinExistence type="predicted"/>
<evidence type="ECO:0000313" key="2">
    <source>
        <dbReference type="Proteomes" id="UP000261284"/>
    </source>
</evidence>
<sequence>MGINTVFLIKICYIQAARNHYNNSFVQNNPFQVKIIVVATLLTGLMLTACTGKNTNQEPASHTASDSAVVSLYKGDFDGSPIYITINYHNGNKVAGYNVHKGLKRNITGELLPTANGFTATLDEPGDNPYDGHFIINFDTAFAKATASWSPVKPDGPRAKDFTLARATSPKRQYEIDEVGYDPFTDGGMMAGDHSDINFEKDGSCLLTYYAHITDSTYVDQLTTVKGTWEVKNNQVLVNWQPNETFKKTNTVFDFSFYQNDDGKKYLNGIKGEGFDFSIIVD</sequence>
<name>A0A3E1NJM6_9BACT</name>
<protein>
    <submittedName>
        <fullName evidence="1">Uncharacterized protein</fullName>
    </submittedName>
</protein>
<dbReference type="AlphaFoldDB" id="A0A3E1NJM6"/>
<dbReference type="Proteomes" id="UP000261284">
    <property type="component" value="Unassembled WGS sequence"/>
</dbReference>
<accession>A0A3E1NJM6</accession>
<gene>
    <name evidence="1" type="ORF">DXN05_10815</name>
</gene>
<keyword evidence="2" id="KW-1185">Reference proteome</keyword>
<organism evidence="1 2">
    <name type="scientific">Deminuibacter soli</name>
    <dbReference type="NCBI Taxonomy" id="2291815"/>
    <lineage>
        <taxon>Bacteria</taxon>
        <taxon>Pseudomonadati</taxon>
        <taxon>Bacteroidota</taxon>
        <taxon>Chitinophagia</taxon>
        <taxon>Chitinophagales</taxon>
        <taxon>Chitinophagaceae</taxon>
        <taxon>Deminuibacter</taxon>
    </lineage>
</organism>
<comment type="caution">
    <text evidence="1">The sequence shown here is derived from an EMBL/GenBank/DDBJ whole genome shotgun (WGS) entry which is preliminary data.</text>
</comment>
<reference evidence="1 2" key="1">
    <citation type="submission" date="2018-08" db="EMBL/GenBank/DDBJ databases">
        <title>Chitinophagaceae sp. K23C18032701, a novel bacterium isolated from forest soil.</title>
        <authorList>
            <person name="Wang C."/>
        </authorList>
    </citation>
    <scope>NUCLEOTIDE SEQUENCE [LARGE SCALE GENOMIC DNA]</scope>
    <source>
        <strain evidence="1 2">K23C18032701</strain>
    </source>
</reference>